<reference evidence="1" key="2">
    <citation type="journal article" date="2015" name="Data Brief">
        <title>Shoot transcriptome of the giant reed, Arundo donax.</title>
        <authorList>
            <person name="Barrero R.A."/>
            <person name="Guerrero F.D."/>
            <person name="Moolhuijzen P."/>
            <person name="Goolsby J.A."/>
            <person name="Tidwell J."/>
            <person name="Bellgard S.E."/>
            <person name="Bellgard M.I."/>
        </authorList>
    </citation>
    <scope>NUCLEOTIDE SEQUENCE</scope>
    <source>
        <tissue evidence="1">Shoot tissue taken approximately 20 cm above the soil surface</tissue>
    </source>
</reference>
<accession>A0A0A9D253</accession>
<name>A0A0A9D253_ARUDO</name>
<organism evidence="1">
    <name type="scientific">Arundo donax</name>
    <name type="common">Giant reed</name>
    <name type="synonym">Donax arundinaceus</name>
    <dbReference type="NCBI Taxonomy" id="35708"/>
    <lineage>
        <taxon>Eukaryota</taxon>
        <taxon>Viridiplantae</taxon>
        <taxon>Streptophyta</taxon>
        <taxon>Embryophyta</taxon>
        <taxon>Tracheophyta</taxon>
        <taxon>Spermatophyta</taxon>
        <taxon>Magnoliopsida</taxon>
        <taxon>Liliopsida</taxon>
        <taxon>Poales</taxon>
        <taxon>Poaceae</taxon>
        <taxon>PACMAD clade</taxon>
        <taxon>Arundinoideae</taxon>
        <taxon>Arundineae</taxon>
        <taxon>Arundo</taxon>
    </lineage>
</organism>
<sequence>MDLAYFGCHASASHDTDSTAVDDGGAGKNHALFSLDVCVLQLDLVAGLVNRSGLTSERTLLDA</sequence>
<dbReference type="EMBL" id="GBRH01220063">
    <property type="protein sequence ID" value="JAD77832.1"/>
    <property type="molecule type" value="Transcribed_RNA"/>
</dbReference>
<reference evidence="1" key="1">
    <citation type="submission" date="2014-09" db="EMBL/GenBank/DDBJ databases">
        <authorList>
            <person name="Magalhaes I.L.F."/>
            <person name="Oliveira U."/>
            <person name="Santos F.R."/>
            <person name="Vidigal T.H.D.A."/>
            <person name="Brescovit A.D."/>
            <person name="Santos A.J."/>
        </authorList>
    </citation>
    <scope>NUCLEOTIDE SEQUENCE</scope>
    <source>
        <tissue evidence="1">Shoot tissue taken approximately 20 cm above the soil surface</tissue>
    </source>
</reference>
<protein>
    <submittedName>
        <fullName evidence="1">Uncharacterized protein</fullName>
    </submittedName>
</protein>
<evidence type="ECO:0000313" key="1">
    <source>
        <dbReference type="EMBL" id="JAD77832.1"/>
    </source>
</evidence>
<dbReference type="AlphaFoldDB" id="A0A0A9D253"/>
<proteinExistence type="predicted"/>